<proteinExistence type="predicted"/>
<sequence length="257" mass="30093">MGKRSVSFSEEVGKIPEDILEPYLCSFSLDEDPYCQSLGVSSLTLLRCAKLLQGFVRDNLSHWKYFNEERSRIVEQLDDIQVMKRGEMERVEDFITEMRREVEMELALEFDGEHVEEDPDLMKQVEEQKNKVKDLEADNARLKQQSEDTKRQNKTLAMETFQIYESIPQKLSDVRGYQAEEKRLQGIRDKYAHAIQTLQGMIKTVKADIADEKEDRENIENCIMIIIMNVEERTSKKKLVEKLWDMKLTLESLVEAS</sequence>
<dbReference type="EMBL" id="CAICTM010000665">
    <property type="protein sequence ID" value="CAB9514639.1"/>
    <property type="molecule type" value="Genomic_DNA"/>
</dbReference>
<organism evidence="2 3">
    <name type="scientific">Seminavis robusta</name>
    <dbReference type="NCBI Taxonomy" id="568900"/>
    <lineage>
        <taxon>Eukaryota</taxon>
        <taxon>Sar</taxon>
        <taxon>Stramenopiles</taxon>
        <taxon>Ochrophyta</taxon>
        <taxon>Bacillariophyta</taxon>
        <taxon>Bacillariophyceae</taxon>
        <taxon>Bacillariophycidae</taxon>
        <taxon>Naviculales</taxon>
        <taxon>Naviculaceae</taxon>
        <taxon>Seminavis</taxon>
    </lineage>
</organism>
<accession>A0A9N8EA61</accession>
<dbReference type="Proteomes" id="UP001153069">
    <property type="component" value="Unassembled WGS sequence"/>
</dbReference>
<name>A0A9N8EA61_9STRA</name>
<protein>
    <submittedName>
        <fullName evidence="2">Uncharacterized protein</fullName>
    </submittedName>
</protein>
<dbReference type="AlphaFoldDB" id="A0A9N8EA61"/>
<comment type="caution">
    <text evidence="2">The sequence shown here is derived from an EMBL/GenBank/DDBJ whole genome shotgun (WGS) entry which is preliminary data.</text>
</comment>
<evidence type="ECO:0000313" key="3">
    <source>
        <dbReference type="Proteomes" id="UP001153069"/>
    </source>
</evidence>
<gene>
    <name evidence="2" type="ORF">SEMRO_666_G183920.1</name>
</gene>
<evidence type="ECO:0000313" key="2">
    <source>
        <dbReference type="EMBL" id="CAB9514639.1"/>
    </source>
</evidence>
<reference evidence="2" key="1">
    <citation type="submission" date="2020-06" db="EMBL/GenBank/DDBJ databases">
        <authorList>
            <consortium name="Plant Systems Biology data submission"/>
        </authorList>
    </citation>
    <scope>NUCLEOTIDE SEQUENCE</scope>
    <source>
        <strain evidence="2">D6</strain>
    </source>
</reference>
<keyword evidence="1" id="KW-0175">Coiled coil</keyword>
<keyword evidence="3" id="KW-1185">Reference proteome</keyword>
<evidence type="ECO:0000256" key="1">
    <source>
        <dbReference type="SAM" id="Coils"/>
    </source>
</evidence>
<feature type="coiled-coil region" evidence="1">
    <location>
        <begin position="118"/>
        <end position="159"/>
    </location>
</feature>